<feature type="chain" id="PRO_5014825235" evidence="1">
    <location>
        <begin position="19"/>
        <end position="378"/>
    </location>
</feature>
<dbReference type="AlphaFoldDB" id="A0A2M9ARW4"/>
<organism evidence="2 3">
    <name type="scientific">Hymenobacter chitinivorans DSM 11115</name>
    <dbReference type="NCBI Taxonomy" id="1121954"/>
    <lineage>
        <taxon>Bacteria</taxon>
        <taxon>Pseudomonadati</taxon>
        <taxon>Bacteroidota</taxon>
        <taxon>Cytophagia</taxon>
        <taxon>Cytophagales</taxon>
        <taxon>Hymenobacteraceae</taxon>
        <taxon>Hymenobacter</taxon>
    </lineage>
</organism>
<accession>A0A2M9ARW4</accession>
<name>A0A2M9ARW4_9BACT</name>
<evidence type="ECO:0000256" key="1">
    <source>
        <dbReference type="SAM" id="SignalP"/>
    </source>
</evidence>
<dbReference type="RefSeq" id="WP_100338385.1">
    <property type="nucleotide sequence ID" value="NZ_PGFA01000004.1"/>
</dbReference>
<proteinExistence type="predicted"/>
<keyword evidence="3" id="KW-1185">Reference proteome</keyword>
<dbReference type="EMBL" id="PGFA01000004">
    <property type="protein sequence ID" value="PJJ48442.1"/>
    <property type="molecule type" value="Genomic_DNA"/>
</dbReference>
<reference evidence="2 3" key="1">
    <citation type="submission" date="2017-11" db="EMBL/GenBank/DDBJ databases">
        <title>Genomic Encyclopedia of Archaeal and Bacterial Type Strains, Phase II (KMG-II): From Individual Species to Whole Genera.</title>
        <authorList>
            <person name="Goeker M."/>
        </authorList>
    </citation>
    <scope>NUCLEOTIDE SEQUENCE [LARGE SCALE GENOMIC DNA]</scope>
    <source>
        <strain evidence="2 3">DSM 11115</strain>
    </source>
</reference>
<dbReference type="OrthoDB" id="4981820at2"/>
<sequence>MRACFFLTLLLVGLTAAAQQPSFEDSAAVRRAHLRAVRVVSDYHDEEDGRRVRYRTVNRFARSGTPIYSADSPRPQAEANQSTVLPRIKAVKDALGRVIATRFYQDGKWYYTHHAVWNDRGQKLREYGEAPADSTDPASFYATNFYSYDEQGNFTEQVDPRCEGCDRFTLGTRYRYWYNAQHRLVAKLRYDDLIVPVELDSMYYDAAGNMTRRASYNLRRGGSHLLSLDTRAFDGQKRLVADNSLWLSEVRELSRYDGANRYTPRTGPEQPNIYGLRIIRIRYRPDGQPRQETQYTATRLLYLAAEANLAVQYPPDSLFRPARYAYQVPDIKKERTTYRYNARGYLAQRTEASNSRPDTIFRTPDVQSATRWQYDYYD</sequence>
<evidence type="ECO:0000313" key="3">
    <source>
        <dbReference type="Proteomes" id="UP000228535"/>
    </source>
</evidence>
<comment type="caution">
    <text evidence="2">The sequence shown here is derived from an EMBL/GenBank/DDBJ whole genome shotgun (WGS) entry which is preliminary data.</text>
</comment>
<evidence type="ECO:0000313" key="2">
    <source>
        <dbReference type="EMBL" id="PJJ48442.1"/>
    </source>
</evidence>
<feature type="signal peptide" evidence="1">
    <location>
        <begin position="1"/>
        <end position="18"/>
    </location>
</feature>
<dbReference type="Proteomes" id="UP000228535">
    <property type="component" value="Unassembled WGS sequence"/>
</dbReference>
<gene>
    <name evidence="2" type="ORF">CLV45_4150</name>
</gene>
<protein>
    <submittedName>
        <fullName evidence="2">YD repeat-containing protein</fullName>
    </submittedName>
</protein>
<keyword evidence="1" id="KW-0732">Signal</keyword>